<dbReference type="GO" id="GO:0008768">
    <property type="term" value="F:UDP-sugar diphosphatase activity"/>
    <property type="evidence" value="ECO:0007669"/>
    <property type="project" value="TreeGrafter"/>
</dbReference>
<evidence type="ECO:0000256" key="5">
    <source>
        <dbReference type="ARBA" id="ARBA00023088"/>
    </source>
</evidence>
<feature type="transmembrane region" description="Helical" evidence="7">
    <location>
        <begin position="7"/>
        <end position="25"/>
    </location>
</feature>
<evidence type="ECO:0000256" key="1">
    <source>
        <dbReference type="ARBA" id="ARBA00004168"/>
    </source>
</evidence>
<keyword evidence="11" id="KW-1185">Reference proteome</keyword>
<keyword evidence="4" id="KW-0732">Signal</keyword>
<dbReference type="EMBL" id="FQVL01000001">
    <property type="protein sequence ID" value="SHE33703.1"/>
    <property type="molecule type" value="Genomic_DNA"/>
</dbReference>
<dbReference type="Gene3D" id="3.90.780.10">
    <property type="entry name" value="5'-Nucleotidase, C-terminal domain"/>
    <property type="match status" value="1"/>
</dbReference>
<dbReference type="PANTHER" id="PTHR11575:SF24">
    <property type="entry name" value="5'-NUCLEOTIDASE"/>
    <property type="match status" value="1"/>
</dbReference>
<evidence type="ECO:0000256" key="3">
    <source>
        <dbReference type="ARBA" id="ARBA00022525"/>
    </source>
</evidence>
<dbReference type="InterPro" id="IPR004843">
    <property type="entry name" value="Calcineurin-like_PHP"/>
</dbReference>
<dbReference type="AlphaFoldDB" id="A0A1M4SN94"/>
<accession>A0A1M4SN94</accession>
<dbReference type="InterPro" id="IPR029052">
    <property type="entry name" value="Metallo-depent_PP-like"/>
</dbReference>
<evidence type="ECO:0000256" key="2">
    <source>
        <dbReference type="ARBA" id="ARBA00022512"/>
    </source>
</evidence>
<dbReference type="GO" id="GO:0009166">
    <property type="term" value="P:nucleotide catabolic process"/>
    <property type="evidence" value="ECO:0007669"/>
    <property type="project" value="InterPro"/>
</dbReference>
<dbReference type="STRING" id="112248.SAMN05444392_10158"/>
<proteinExistence type="inferred from homology"/>
<evidence type="ECO:0000256" key="6">
    <source>
        <dbReference type="RuleBase" id="RU362119"/>
    </source>
</evidence>
<dbReference type="GO" id="GO:0030288">
    <property type="term" value="C:outer membrane-bounded periplasmic space"/>
    <property type="evidence" value="ECO:0007669"/>
    <property type="project" value="TreeGrafter"/>
</dbReference>
<dbReference type="InterPro" id="IPR008334">
    <property type="entry name" value="5'-Nucleotdase_C"/>
</dbReference>
<name>A0A1M4SN94_9BACL</name>
<feature type="domain" description="Calcineurin-like phosphoesterase" evidence="8">
    <location>
        <begin position="40"/>
        <end position="267"/>
    </location>
</feature>
<keyword evidence="3" id="KW-0964">Secreted</keyword>
<evidence type="ECO:0000313" key="11">
    <source>
        <dbReference type="Proteomes" id="UP000184476"/>
    </source>
</evidence>
<dbReference type="FunFam" id="3.60.21.10:FF:000052">
    <property type="entry name" value="Endonuclease YhcR"/>
    <property type="match status" value="1"/>
</dbReference>
<dbReference type="Pfam" id="PF02872">
    <property type="entry name" value="5_nucleotid_C"/>
    <property type="match status" value="1"/>
</dbReference>
<evidence type="ECO:0000256" key="7">
    <source>
        <dbReference type="SAM" id="Phobius"/>
    </source>
</evidence>
<dbReference type="PANTHER" id="PTHR11575">
    <property type="entry name" value="5'-NUCLEOTIDASE-RELATED"/>
    <property type="match status" value="1"/>
</dbReference>
<keyword evidence="7" id="KW-0812">Transmembrane</keyword>
<keyword evidence="7" id="KW-0472">Membrane</keyword>
<keyword evidence="6" id="KW-0547">Nucleotide-binding</keyword>
<sequence length="530" mass="58954">MSVNYKYGNIFVIISSFLLILYFIHSTPVHTSPQTIPIQILSMNDFHGQLNYTDYINQQPIGSASILASYLKQYRIKNSFLVHVGDLVGASPPISALLQDEPSIEMANQLHVDLATVGNHEFDEGIDELKRLINGGYHPSTGYFSGASFPYLVANVLDKKTRKPVFIPFLIRWKSGIPVGFIGVVTKDTVNLVKASGIKQLVFTDESEAINRQVKILRKRGVKTIIVLAHEGGQQNQKTHQIIGPITTIAKKIDPEVDVILAGHSHTELNGIVANKLIIEARSYGTAFASVKLLIDQRSKEVISKHAKIIPTFHTNTKPDTKMKQFVAKVEQKVNPIISQKIGQSKAEISRQENEAGESALGNLVADAHRWAMKSDFAFVNPGGIRASLRAGSITWGDLYTVQPFGNHLIKMELTGKQILQLLEQQFQNPTKKQILKSSGLTYQWRKNTLGQFHILNLKKTDGDAIQPNYLYTVTMNSFLAEGGDHFSIALAGKKRKTGSVDLHALIAYIQHLPQPIQAKIEKRIEQIQD</sequence>
<feature type="domain" description="5'-Nucleotidase C-terminal" evidence="9">
    <location>
        <begin position="341"/>
        <end position="489"/>
    </location>
</feature>
<keyword evidence="6" id="KW-0378">Hydrolase</keyword>
<dbReference type="FunFam" id="3.90.780.10:FF:000004">
    <property type="entry name" value="UDP-sugar hydrolase, putative"/>
    <property type="match status" value="1"/>
</dbReference>
<keyword evidence="5" id="KW-0572">Peptidoglycan-anchor</keyword>
<dbReference type="Pfam" id="PF00149">
    <property type="entry name" value="Metallophos"/>
    <property type="match status" value="1"/>
</dbReference>
<reference evidence="10 11" key="1">
    <citation type="submission" date="2016-11" db="EMBL/GenBank/DDBJ databases">
        <authorList>
            <person name="Jaros S."/>
            <person name="Januszkiewicz K."/>
            <person name="Wedrychowicz H."/>
        </authorList>
    </citation>
    <scope>NUCLEOTIDE SEQUENCE [LARGE SCALE GENOMIC DNA]</scope>
    <source>
        <strain evidence="10 11">DSM 44666</strain>
    </source>
</reference>
<dbReference type="SUPFAM" id="SSF56300">
    <property type="entry name" value="Metallo-dependent phosphatases"/>
    <property type="match status" value="1"/>
</dbReference>
<dbReference type="InterPro" id="IPR006179">
    <property type="entry name" value="5_nucleotidase/apyrase"/>
</dbReference>
<comment type="similarity">
    <text evidence="6">Belongs to the 5'-nucleotidase family.</text>
</comment>
<dbReference type="PRINTS" id="PR01607">
    <property type="entry name" value="APYRASEFAMLY"/>
</dbReference>
<dbReference type="Proteomes" id="UP000184476">
    <property type="component" value="Unassembled WGS sequence"/>
</dbReference>
<keyword evidence="2" id="KW-0134">Cell wall</keyword>
<keyword evidence="7" id="KW-1133">Transmembrane helix</keyword>
<dbReference type="InterPro" id="IPR036907">
    <property type="entry name" value="5'-Nucleotdase_C_sf"/>
</dbReference>
<organism evidence="10 11">
    <name type="scientific">Seinonella peptonophila</name>
    <dbReference type="NCBI Taxonomy" id="112248"/>
    <lineage>
        <taxon>Bacteria</taxon>
        <taxon>Bacillati</taxon>
        <taxon>Bacillota</taxon>
        <taxon>Bacilli</taxon>
        <taxon>Bacillales</taxon>
        <taxon>Thermoactinomycetaceae</taxon>
        <taxon>Seinonella</taxon>
    </lineage>
</organism>
<protein>
    <submittedName>
        <fullName evidence="10">5'-nucleotidase</fullName>
    </submittedName>
</protein>
<dbReference type="SUPFAM" id="SSF55816">
    <property type="entry name" value="5'-nucleotidase (syn. UDP-sugar hydrolase), C-terminal domain"/>
    <property type="match status" value="1"/>
</dbReference>
<dbReference type="OrthoDB" id="9801679at2"/>
<evidence type="ECO:0000259" key="9">
    <source>
        <dbReference type="Pfam" id="PF02872"/>
    </source>
</evidence>
<dbReference type="RefSeq" id="WP_073150128.1">
    <property type="nucleotide sequence ID" value="NZ_FQVL01000001.1"/>
</dbReference>
<comment type="subcellular location">
    <subcellularLocation>
        <location evidence="1">Secreted</location>
        <location evidence="1">Cell wall</location>
        <topology evidence="1">Peptidoglycan-anchor</topology>
    </subcellularLocation>
</comment>
<dbReference type="GO" id="GO:0008253">
    <property type="term" value="F:5'-nucleotidase activity"/>
    <property type="evidence" value="ECO:0007669"/>
    <property type="project" value="TreeGrafter"/>
</dbReference>
<evidence type="ECO:0000256" key="4">
    <source>
        <dbReference type="ARBA" id="ARBA00022729"/>
    </source>
</evidence>
<dbReference type="GO" id="GO:0000166">
    <property type="term" value="F:nucleotide binding"/>
    <property type="evidence" value="ECO:0007669"/>
    <property type="project" value="UniProtKB-KW"/>
</dbReference>
<evidence type="ECO:0000313" key="10">
    <source>
        <dbReference type="EMBL" id="SHE33703.1"/>
    </source>
</evidence>
<evidence type="ECO:0000259" key="8">
    <source>
        <dbReference type="Pfam" id="PF00149"/>
    </source>
</evidence>
<dbReference type="Gene3D" id="3.60.21.10">
    <property type="match status" value="1"/>
</dbReference>
<gene>
    <name evidence="10" type="ORF">SAMN05444392_10158</name>
</gene>